<protein>
    <submittedName>
        <fullName evidence="1">Uncharacterized protein</fullName>
    </submittedName>
</protein>
<dbReference type="EMBL" id="JBHSIT010000014">
    <property type="protein sequence ID" value="MFC4913059.1"/>
    <property type="molecule type" value="Genomic_DNA"/>
</dbReference>
<keyword evidence="2" id="KW-1185">Reference proteome</keyword>
<dbReference type="RefSeq" id="WP_378263593.1">
    <property type="nucleotide sequence ID" value="NZ_JBHSIT010000014.1"/>
</dbReference>
<comment type="caution">
    <text evidence="1">The sequence shown here is derived from an EMBL/GenBank/DDBJ whole genome shotgun (WGS) entry which is preliminary data.</text>
</comment>
<organism evidence="1 2">
    <name type="scientific">Actinomadura gamaensis</name>
    <dbReference type="NCBI Taxonomy" id="1763541"/>
    <lineage>
        <taxon>Bacteria</taxon>
        <taxon>Bacillati</taxon>
        <taxon>Actinomycetota</taxon>
        <taxon>Actinomycetes</taxon>
        <taxon>Streptosporangiales</taxon>
        <taxon>Thermomonosporaceae</taxon>
        <taxon>Actinomadura</taxon>
    </lineage>
</organism>
<gene>
    <name evidence="1" type="ORF">ACFPCY_37580</name>
</gene>
<evidence type="ECO:0000313" key="2">
    <source>
        <dbReference type="Proteomes" id="UP001595872"/>
    </source>
</evidence>
<name>A0ABV9UA69_9ACTN</name>
<sequence length="522" mass="53804">MAGMRGLGRFKGGLVRRRVVFSGATLIGMIGGFGGTAAGVAEAKTCCDPHLIAMALPGRVPGGSTITGRVVVSCKVDHDTRVVLRSGSKAAVLPGWVTVKRGSAQAVFHGRTTVVASPTRAVLAARLGHTTKSRVLVVEAAGARLSGLALSSARATAGSTGTGTVFLSRPAAAPVTVALAATDPAVHLPHTVRVPAGRRSAHFAFRIGAVPATHNVTVTARLGRTTKTRVLVLEAAGARLSGLALSSARATAGSTGTGTVFLTRPAAAPVTVALAATDPAVHLPRAVRVPAGRRSGHFAFRIGAVPATHNVTVTARLDGTAKEVTLTVSPRSHAALDSVYLDKTRVLGGAPVTGTVRLTGPAAPGGQVVKLFYRGPARMPTTVRVPEGAASATFPINTERVTAEDQVAITASMAGVYRFPFLNVYPPIQVNQILGTWNVTYGSTAQIKIALNYPALTDTVVHLSNEPVNLFPDLPASITIPAGHAHYTVNTRVGRFHGDRSTTVNAWTEGGPTVSQTFYGTC</sequence>
<evidence type="ECO:0000313" key="1">
    <source>
        <dbReference type="EMBL" id="MFC4913059.1"/>
    </source>
</evidence>
<proteinExistence type="predicted"/>
<accession>A0ABV9UA69</accession>
<reference evidence="2" key="1">
    <citation type="journal article" date="2019" name="Int. J. Syst. Evol. Microbiol.">
        <title>The Global Catalogue of Microorganisms (GCM) 10K type strain sequencing project: providing services to taxonomists for standard genome sequencing and annotation.</title>
        <authorList>
            <consortium name="The Broad Institute Genomics Platform"/>
            <consortium name="The Broad Institute Genome Sequencing Center for Infectious Disease"/>
            <person name="Wu L."/>
            <person name="Ma J."/>
        </authorList>
    </citation>
    <scope>NUCLEOTIDE SEQUENCE [LARGE SCALE GENOMIC DNA]</scope>
    <source>
        <strain evidence="2">KLKA75</strain>
    </source>
</reference>
<dbReference type="Proteomes" id="UP001595872">
    <property type="component" value="Unassembled WGS sequence"/>
</dbReference>